<dbReference type="InterPro" id="IPR017523">
    <property type="entry name" value="Rv3268"/>
</dbReference>
<keyword evidence="2" id="KW-1185">Reference proteome</keyword>
<sequence>MKLLEHLLHSDPASPRLTVYNEATGARMDFSAQTLDNWASKIAAMLEEEHDLEPGSVVAIDLPVSWQAVVIALGCYTARIRPVFASGPVEEASVAFCALDNYPAWEAAGVECSLVSGDPFGRGIEESGDTLPDGAIDFGPTVRFYPDQYFGDAPDLPSVVAPAPSAERLLSLGWNNQEEFEAQVIAPLAAGGSAVVVAGPASTERLEDIAGNERVTARTF</sequence>
<dbReference type="InterPro" id="IPR042099">
    <property type="entry name" value="ANL_N_sf"/>
</dbReference>
<name>A0A5C4U655_9CORY</name>
<organism evidence="1 2">
    <name type="scientific">Corynebacterium tapiri</name>
    <dbReference type="NCBI Taxonomy" id="1448266"/>
    <lineage>
        <taxon>Bacteria</taxon>
        <taxon>Bacillati</taxon>
        <taxon>Actinomycetota</taxon>
        <taxon>Actinomycetes</taxon>
        <taxon>Mycobacteriales</taxon>
        <taxon>Corynebacteriaceae</taxon>
        <taxon>Corynebacterium</taxon>
    </lineage>
</organism>
<gene>
    <name evidence="1" type="ORF">FHE74_04340</name>
</gene>
<dbReference type="SUPFAM" id="SSF56801">
    <property type="entry name" value="Acetyl-CoA synthetase-like"/>
    <property type="match status" value="1"/>
</dbReference>
<evidence type="ECO:0000313" key="1">
    <source>
        <dbReference type="EMBL" id="TNL98434.1"/>
    </source>
</evidence>
<dbReference type="OrthoDB" id="3396763at2"/>
<dbReference type="EMBL" id="VDHJ01000005">
    <property type="protein sequence ID" value="TNL98434.1"/>
    <property type="molecule type" value="Genomic_DNA"/>
</dbReference>
<dbReference type="NCBIfam" id="TIGR03089">
    <property type="entry name" value="TIGR03089 family protein"/>
    <property type="match status" value="1"/>
</dbReference>
<reference evidence="1 2" key="1">
    <citation type="submission" date="2019-06" db="EMBL/GenBank/DDBJ databases">
        <authorList>
            <person name="Li J."/>
        </authorList>
    </citation>
    <scope>NUCLEOTIDE SEQUENCE [LARGE SCALE GENOMIC DNA]</scope>
    <source>
        <strain evidence="1 2">LMG 28165</strain>
    </source>
</reference>
<evidence type="ECO:0000313" key="2">
    <source>
        <dbReference type="Proteomes" id="UP000312032"/>
    </source>
</evidence>
<dbReference type="Gene3D" id="3.40.50.12780">
    <property type="entry name" value="N-terminal domain of ligase-like"/>
    <property type="match status" value="1"/>
</dbReference>
<dbReference type="RefSeq" id="WP_139465279.1">
    <property type="nucleotide sequence ID" value="NZ_VDHJ01000005.1"/>
</dbReference>
<accession>A0A5C4U655</accession>
<dbReference type="AlphaFoldDB" id="A0A5C4U655"/>
<dbReference type="Proteomes" id="UP000312032">
    <property type="component" value="Unassembled WGS sequence"/>
</dbReference>
<protein>
    <submittedName>
        <fullName evidence="1">TIGR03089 family protein</fullName>
    </submittedName>
</protein>
<proteinExistence type="predicted"/>
<comment type="caution">
    <text evidence="1">The sequence shown here is derived from an EMBL/GenBank/DDBJ whole genome shotgun (WGS) entry which is preliminary data.</text>
</comment>